<dbReference type="RefSeq" id="WP_015809959.1">
    <property type="nucleotide sequence ID" value="NC_013061.1"/>
</dbReference>
<dbReference type="InterPro" id="IPR021255">
    <property type="entry name" value="DUF2807"/>
</dbReference>
<reference evidence="3 4" key="1">
    <citation type="journal article" date="2009" name="Stand. Genomic Sci.">
        <title>Complete genome sequence of Pedobacter heparinus type strain (HIM 762-3).</title>
        <authorList>
            <person name="Han C."/>
            <person name="Spring S."/>
            <person name="Lapidus A."/>
            <person name="Del Rio T.G."/>
            <person name="Tice H."/>
            <person name="Copeland A."/>
            <person name="Cheng J.F."/>
            <person name="Lucas S."/>
            <person name="Chen F."/>
            <person name="Nolan M."/>
            <person name="Bruce D."/>
            <person name="Goodwin L."/>
            <person name="Pitluck S."/>
            <person name="Ivanova N."/>
            <person name="Mavromatis K."/>
            <person name="Mikhailova N."/>
            <person name="Pati A."/>
            <person name="Chen A."/>
            <person name="Palaniappan K."/>
            <person name="Land M."/>
            <person name="Hauser L."/>
            <person name="Chang Y.J."/>
            <person name="Jeffries C.C."/>
            <person name="Saunders E."/>
            <person name="Chertkov O."/>
            <person name="Brettin T."/>
            <person name="Goker M."/>
            <person name="Rohde M."/>
            <person name="Bristow J."/>
            <person name="Eisen J.A."/>
            <person name="Markowitz V."/>
            <person name="Hugenholtz P."/>
            <person name="Kyrpides N.C."/>
            <person name="Klenk H.P."/>
            <person name="Detter J.C."/>
        </authorList>
    </citation>
    <scope>NUCLEOTIDE SEQUENCE [LARGE SCALE GENOMIC DNA]</scope>
    <source>
        <strain evidence="4">ATCC 13125 / DSM 2366 / CIP 104194 / JCM 7457 / NBRC 12017 / NCIMB 9290 / NRRL B-14731 / HIM 762-3</strain>
    </source>
</reference>
<dbReference type="EMBL" id="CP001681">
    <property type="protein sequence ID" value="ACU06351.1"/>
    <property type="molecule type" value="Genomic_DNA"/>
</dbReference>
<feature type="domain" description="Putative auto-transporter adhesin head GIN" evidence="2">
    <location>
        <begin position="42"/>
        <end position="187"/>
    </location>
</feature>
<evidence type="ECO:0000313" key="3">
    <source>
        <dbReference type="EMBL" id="ACU06351.1"/>
    </source>
</evidence>
<feature type="signal peptide" evidence="1">
    <location>
        <begin position="1"/>
        <end position="24"/>
    </location>
</feature>
<dbReference type="OrthoDB" id="756389at2"/>
<name>C6XX45_PEDHD</name>
<dbReference type="HOGENOM" id="CLU_1293302_0_0_10"/>
<organism evidence="3 4">
    <name type="scientific">Pedobacter heparinus (strain ATCC 13125 / DSM 2366 / CIP 104194 / JCM 7457 / NBRC 12017 / NCIMB 9290 / NRRL B-14731 / HIM 762-3)</name>
    <dbReference type="NCBI Taxonomy" id="485917"/>
    <lineage>
        <taxon>Bacteria</taxon>
        <taxon>Pseudomonadati</taxon>
        <taxon>Bacteroidota</taxon>
        <taxon>Sphingobacteriia</taxon>
        <taxon>Sphingobacteriales</taxon>
        <taxon>Sphingobacteriaceae</taxon>
        <taxon>Pedobacter</taxon>
    </lineage>
</organism>
<keyword evidence="1" id="KW-0732">Signal</keyword>
<evidence type="ECO:0000313" key="4">
    <source>
        <dbReference type="Proteomes" id="UP000000852"/>
    </source>
</evidence>
<dbReference type="Gene3D" id="2.160.20.120">
    <property type="match status" value="1"/>
</dbReference>
<proteinExistence type="predicted"/>
<accession>C6XX45</accession>
<dbReference type="KEGG" id="phe:Phep_4160"/>
<keyword evidence="4" id="KW-1185">Reference proteome</keyword>
<dbReference type="Pfam" id="PF10988">
    <property type="entry name" value="DUF2807"/>
    <property type="match status" value="1"/>
</dbReference>
<gene>
    <name evidence="3" type="ordered locus">Phep_4160</name>
</gene>
<evidence type="ECO:0000259" key="2">
    <source>
        <dbReference type="Pfam" id="PF10988"/>
    </source>
</evidence>
<feature type="chain" id="PRO_5002974379" description="Putative auto-transporter adhesin head GIN domain-containing protein" evidence="1">
    <location>
        <begin position="25"/>
        <end position="213"/>
    </location>
</feature>
<dbReference type="Proteomes" id="UP000000852">
    <property type="component" value="Chromosome"/>
</dbReference>
<sequence>MKTLVKTLFASALTAIVLSSSAFASAVTDKKNNQPEISSTIDFNKVVITGNARVELVQCDKQSVAIYQDYNKKLTKIMQKGDKLYISSTELEPVVIVVFMKDLQRIDAANTATVTTRGRFSLNVLQVFLKDEATAYVNADAGSLYTVIKDSSALNLKGSTNEHTLVKNKVAKLKMEQFAAVTTTVAAQEVQYQLPGYRNRMLKDTIIAERIIR</sequence>
<evidence type="ECO:0000256" key="1">
    <source>
        <dbReference type="SAM" id="SignalP"/>
    </source>
</evidence>
<dbReference type="AlphaFoldDB" id="C6XX45"/>
<protein>
    <recommendedName>
        <fullName evidence="2">Putative auto-transporter adhesin head GIN domain-containing protein</fullName>
    </recommendedName>
</protein>
<dbReference type="eggNOG" id="ENOG503467N">
    <property type="taxonomic scope" value="Bacteria"/>
</dbReference>